<dbReference type="SUPFAM" id="SSF47413">
    <property type="entry name" value="lambda repressor-like DNA-binding domains"/>
    <property type="match status" value="1"/>
</dbReference>
<evidence type="ECO:0000313" key="4">
    <source>
        <dbReference type="Proteomes" id="UP001523543"/>
    </source>
</evidence>
<name>A0ABT1ERZ0_9PROT</name>
<dbReference type="Proteomes" id="UP001523543">
    <property type="component" value="Unassembled WGS sequence"/>
</dbReference>
<dbReference type="CDD" id="cd00093">
    <property type="entry name" value="HTH_XRE"/>
    <property type="match status" value="1"/>
</dbReference>
<protein>
    <submittedName>
        <fullName evidence="3">Helix-turn-helix domain-containing protein</fullName>
    </submittedName>
</protein>
<feature type="compositionally biased region" description="Basic and acidic residues" evidence="1">
    <location>
        <begin position="14"/>
        <end position="24"/>
    </location>
</feature>
<organism evidence="3 4">
    <name type="scientific">Acetobacter cerevisiae</name>
    <dbReference type="NCBI Taxonomy" id="178900"/>
    <lineage>
        <taxon>Bacteria</taxon>
        <taxon>Pseudomonadati</taxon>
        <taxon>Pseudomonadota</taxon>
        <taxon>Alphaproteobacteria</taxon>
        <taxon>Acetobacterales</taxon>
        <taxon>Acetobacteraceae</taxon>
        <taxon>Acetobacter</taxon>
    </lineage>
</organism>
<keyword evidence="4" id="KW-1185">Reference proteome</keyword>
<feature type="region of interest" description="Disordered" evidence="1">
    <location>
        <begin position="1"/>
        <end position="25"/>
    </location>
</feature>
<proteinExistence type="predicted"/>
<dbReference type="InterPro" id="IPR010982">
    <property type="entry name" value="Lambda_DNA-bd_dom_sf"/>
</dbReference>
<feature type="domain" description="HTH cro/C1-type" evidence="2">
    <location>
        <begin position="26"/>
        <end position="80"/>
    </location>
</feature>
<dbReference type="SMART" id="SM00530">
    <property type="entry name" value="HTH_XRE"/>
    <property type="match status" value="1"/>
</dbReference>
<dbReference type="EMBL" id="JAMYZR010000009">
    <property type="protein sequence ID" value="MCP1245999.1"/>
    <property type="molecule type" value="Genomic_DNA"/>
</dbReference>
<dbReference type="Pfam" id="PF01381">
    <property type="entry name" value="HTH_3"/>
    <property type="match status" value="1"/>
</dbReference>
<sequence>MSAMNTPSSNAKSKATEADRERGRRIAKARTKIELTQAELADKIGVSAGLVGQWETGSTGLTPKKAALLERVLKVSMTWLLTGNDPDQTRRAQTETELEQLALIRSVPIENQEKFLEIVRSAAKAFSKKET</sequence>
<dbReference type="InterPro" id="IPR001387">
    <property type="entry name" value="Cro/C1-type_HTH"/>
</dbReference>
<feature type="compositionally biased region" description="Polar residues" evidence="1">
    <location>
        <begin position="1"/>
        <end position="13"/>
    </location>
</feature>
<dbReference type="RefSeq" id="WP_061490725.1">
    <property type="nucleotide sequence ID" value="NZ_JAMYZR010000009.1"/>
</dbReference>
<dbReference type="PROSITE" id="PS50943">
    <property type="entry name" value="HTH_CROC1"/>
    <property type="match status" value="1"/>
</dbReference>
<gene>
    <name evidence="3" type="ORF">NKW54_08605</name>
</gene>
<dbReference type="Gene3D" id="1.10.260.40">
    <property type="entry name" value="lambda repressor-like DNA-binding domains"/>
    <property type="match status" value="1"/>
</dbReference>
<accession>A0ABT1ERZ0</accession>
<evidence type="ECO:0000313" key="3">
    <source>
        <dbReference type="EMBL" id="MCP1245999.1"/>
    </source>
</evidence>
<evidence type="ECO:0000259" key="2">
    <source>
        <dbReference type="PROSITE" id="PS50943"/>
    </source>
</evidence>
<comment type="caution">
    <text evidence="3">The sequence shown here is derived from an EMBL/GenBank/DDBJ whole genome shotgun (WGS) entry which is preliminary data.</text>
</comment>
<evidence type="ECO:0000256" key="1">
    <source>
        <dbReference type="SAM" id="MobiDB-lite"/>
    </source>
</evidence>
<reference evidence="3 4" key="1">
    <citation type="submission" date="2022-06" db="EMBL/GenBank/DDBJ databases">
        <title>Acetobacer genomes from food samples.</title>
        <authorList>
            <person name="Sombolestani A."/>
        </authorList>
    </citation>
    <scope>NUCLEOTIDE SEQUENCE [LARGE SCALE GENOMIC DNA]</scope>
    <source>
        <strain evidence="3 4">R-83281</strain>
    </source>
</reference>